<feature type="compositionally biased region" description="Polar residues" evidence="12">
    <location>
        <begin position="610"/>
        <end position="632"/>
    </location>
</feature>
<evidence type="ECO:0000256" key="4">
    <source>
        <dbReference type="ARBA" id="ARBA00022553"/>
    </source>
</evidence>
<feature type="domain" description="PHD-type" evidence="13">
    <location>
        <begin position="158"/>
        <end position="221"/>
    </location>
</feature>
<dbReference type="PROSITE" id="PS52014">
    <property type="entry name" value="SAMD1_WH"/>
    <property type="match status" value="1"/>
</dbReference>
<dbReference type="Gene3D" id="3.30.40.10">
    <property type="entry name" value="Zinc/RING finger domain, C3HC4 (zinc finger)"/>
    <property type="match status" value="1"/>
</dbReference>
<dbReference type="InterPro" id="IPR050603">
    <property type="entry name" value="MYST_HAT"/>
</dbReference>
<dbReference type="GO" id="GO:0006357">
    <property type="term" value="P:regulation of transcription by RNA polymerase II"/>
    <property type="evidence" value="ECO:0007669"/>
    <property type="project" value="TreeGrafter"/>
</dbReference>
<keyword evidence="4" id="KW-0597">Phosphoprotein</keyword>
<dbReference type="STRING" id="7167.A0A182FSY3"/>
<dbReference type="PROSITE" id="PS50016">
    <property type="entry name" value="ZF_PHD_2"/>
    <property type="match status" value="1"/>
</dbReference>
<evidence type="ECO:0000256" key="10">
    <source>
        <dbReference type="ARBA" id="ARBA00022990"/>
    </source>
</evidence>
<evidence type="ECO:0000256" key="11">
    <source>
        <dbReference type="ARBA" id="ARBA00023242"/>
    </source>
</evidence>
<dbReference type="InterPro" id="IPR013083">
    <property type="entry name" value="Znf_RING/FYVE/PHD"/>
</dbReference>
<dbReference type="GO" id="GO:0003712">
    <property type="term" value="F:transcription coregulator activity"/>
    <property type="evidence" value="ECO:0007669"/>
    <property type="project" value="TreeGrafter"/>
</dbReference>
<dbReference type="InterPro" id="IPR036388">
    <property type="entry name" value="WH-like_DNA-bd_sf"/>
</dbReference>
<evidence type="ECO:0000256" key="2">
    <source>
        <dbReference type="ARBA" id="ARBA00010107"/>
    </source>
</evidence>
<feature type="domain" description="SAMD1-like winged helix (WH)" evidence="15">
    <location>
        <begin position="5"/>
        <end position="81"/>
    </location>
</feature>
<reference evidence="16" key="2">
    <citation type="submission" date="2022-08" db="UniProtKB">
        <authorList>
            <consortium name="EnsemblMetazoa"/>
        </authorList>
    </citation>
    <scope>IDENTIFICATION</scope>
    <source>
        <strain evidence="16">STECLA/ALBI9_A</strain>
    </source>
</reference>
<dbReference type="InterPro" id="IPR002717">
    <property type="entry name" value="HAT_MYST-type"/>
</dbReference>
<evidence type="ECO:0000313" key="16">
    <source>
        <dbReference type="EnsemblMetazoa" id="AALB009663-PA"/>
    </source>
</evidence>
<dbReference type="VEuPathDB" id="VectorBase:AALB20_032837"/>
<dbReference type="GO" id="GO:0040029">
    <property type="term" value="P:epigenetic regulation of gene expression"/>
    <property type="evidence" value="ECO:0007669"/>
    <property type="project" value="UniProtKB-ARBA"/>
</dbReference>
<evidence type="ECO:0000256" key="3">
    <source>
        <dbReference type="ARBA" id="ARBA00013184"/>
    </source>
</evidence>
<keyword evidence="17" id="KW-1185">Reference proteome</keyword>
<name>A0A182FSY3_ANOAL</name>
<protein>
    <recommendedName>
        <fullName evidence="3">histone acetyltransferase</fullName>
        <ecNumber evidence="3">2.3.1.48</ecNumber>
    </recommendedName>
</protein>
<dbReference type="SMART" id="SM00249">
    <property type="entry name" value="PHD"/>
    <property type="match status" value="2"/>
</dbReference>
<dbReference type="Gene3D" id="3.30.60.60">
    <property type="entry name" value="N-acetyl transferase-like"/>
    <property type="match status" value="1"/>
</dbReference>
<evidence type="ECO:0000256" key="1">
    <source>
        <dbReference type="ARBA" id="ARBA00004123"/>
    </source>
</evidence>
<dbReference type="PANTHER" id="PTHR10615">
    <property type="entry name" value="HISTONE ACETYLTRANSFERASE"/>
    <property type="match status" value="1"/>
</dbReference>
<dbReference type="Pfam" id="PF21524">
    <property type="entry name" value="SAMD1_WH"/>
    <property type="match status" value="1"/>
</dbReference>
<dbReference type="GeneID" id="118460416"/>
<dbReference type="EC" id="2.3.1.48" evidence="3"/>
<dbReference type="GO" id="GO:0010484">
    <property type="term" value="F:histone H3 acetyltransferase activity"/>
    <property type="evidence" value="ECO:0007669"/>
    <property type="project" value="TreeGrafter"/>
</dbReference>
<dbReference type="Gene3D" id="3.40.630.30">
    <property type="match status" value="1"/>
</dbReference>
<dbReference type="InterPro" id="IPR048589">
    <property type="entry name" value="SAMD1-like_WH"/>
</dbReference>
<feature type="compositionally biased region" description="Basic and acidic residues" evidence="12">
    <location>
        <begin position="590"/>
        <end position="599"/>
    </location>
</feature>
<evidence type="ECO:0000256" key="6">
    <source>
        <dbReference type="ARBA" id="ARBA00022723"/>
    </source>
</evidence>
<dbReference type="OrthoDB" id="787137at2759"/>
<dbReference type="Pfam" id="PF01853">
    <property type="entry name" value="MOZ_SAS"/>
    <property type="match status" value="1"/>
</dbReference>
<keyword evidence="5" id="KW-0808">Transferase</keyword>
<dbReference type="PROSITE" id="PS51726">
    <property type="entry name" value="MYST_HAT"/>
    <property type="match status" value="1"/>
</dbReference>
<dbReference type="EnsemblMetazoa" id="AALB009663-RA">
    <property type="protein sequence ID" value="AALB009663-PA"/>
    <property type="gene ID" value="AALB009663"/>
</dbReference>
<accession>A0A182FSY3</accession>
<dbReference type="Pfam" id="PF17772">
    <property type="entry name" value="zf-MYST"/>
    <property type="match status" value="1"/>
</dbReference>
<dbReference type="Gene3D" id="1.10.10.10">
    <property type="entry name" value="Winged helix-like DNA-binding domain superfamily/Winged helix DNA-binding domain"/>
    <property type="match status" value="1"/>
</dbReference>
<keyword evidence="9" id="KW-0156">Chromatin regulator</keyword>
<keyword evidence="7" id="KW-0863">Zinc-finger</keyword>
<comment type="similarity">
    <text evidence="2">Belongs to the MYST (SAS/MOZ) family.</text>
</comment>
<feature type="region of interest" description="Disordered" evidence="12">
    <location>
        <begin position="715"/>
        <end position="744"/>
    </location>
</feature>
<evidence type="ECO:0000259" key="13">
    <source>
        <dbReference type="PROSITE" id="PS50016"/>
    </source>
</evidence>
<evidence type="ECO:0000259" key="14">
    <source>
        <dbReference type="PROSITE" id="PS51726"/>
    </source>
</evidence>
<sequence>MASEMNRLSDRQWFEWILDAIRSIRVRKQRPTLQLICSTIRKRHVFHQNTILARVEQAKASGIICSYVSHGEISYRAAEDDLVVASSNVRSRKQLKAASNLLCIECLKTIEKGPNGNQPEPMSSCERCGISMHDFCSNQSTDGEASVPLSRLVAAGNRWFCEECGACDGCCLANESLSGARACLVECGRCMKTYHFWCMVPPVDSAHRIAGVWWCAECTPAGDREGPLAKARQQSAVVNRSGPSEAELMDGRMEVLKIKLGERVTGEDLALFRQVLMHKYRQEQGDLKRTPSAVQFGRHTLESWHSSPFPQEYAKLEVLRMCEFCLKYMKTGRELRRHQAKCCQRHPPGQEIYRDVAISVFEVDGNEQKLYCQSLCLLARLFLEDKIVFFAVESFLFYIMTKHDRQGQHVVGFFSKKKDQGEQNVSCILTLPQHQRRGYGRFLIDFSYLLSRVEQKPGTPEKPLSALGHLSYKAYWCSTVMSYLWLHRTGPLTVADISRETGLLPVDIVYALLQLGFIRYRHRTVDSRRVLMPFLCIDWRLVDHHHRRMNAATKRITVREACLRWIPNGHQFNATIRNLLTVGPDRCREDNDKASERNRNGSCSPVAAENNINTSTGPRTFSATVSGNHSTVTAAETTTEEAERPPECFTPRHLAASFSDEEMSLDSVEAFKGTPRSEVHRLSPEKPPMLSFTPIAPFRRADGAVDRLVAVAGSEQPIVSDDPAPPEPETPTTPDGSEKWKRRLNATPLSSLKRSFVGDRKRKMMRQLLPDIEIQRPKLDDDSDSELHELSANCYWTNSHGNS</sequence>
<reference evidence="16 17" key="1">
    <citation type="journal article" date="2017" name="G3 (Bethesda)">
        <title>The Physical Genome Mapping of Anopheles albimanus Corrected Scaffold Misassemblies and Identified Interarm Rearrangements in Genus Anopheles.</title>
        <authorList>
            <person name="Artemov G.N."/>
            <person name="Peery A.N."/>
            <person name="Jiang X."/>
            <person name="Tu Z."/>
            <person name="Stegniy V.N."/>
            <person name="Sharakhova M.V."/>
            <person name="Sharakhov I.V."/>
        </authorList>
    </citation>
    <scope>NUCLEOTIDE SEQUENCE [LARGE SCALE GENOMIC DNA]</scope>
    <source>
        <strain evidence="16 17">ALBI9_A</strain>
    </source>
</reference>
<evidence type="ECO:0000256" key="7">
    <source>
        <dbReference type="ARBA" id="ARBA00022771"/>
    </source>
</evidence>
<dbReference type="InterPro" id="IPR001965">
    <property type="entry name" value="Znf_PHD"/>
</dbReference>
<dbReference type="PANTHER" id="PTHR10615:SF217">
    <property type="entry name" value="HISTONE ACETYLTRANSFERASE"/>
    <property type="match status" value="1"/>
</dbReference>
<feature type="region of interest" description="Disordered" evidence="12">
    <location>
        <begin position="590"/>
        <end position="646"/>
    </location>
</feature>
<keyword evidence="10" id="KW-0007">Acetylation</keyword>
<dbReference type="GO" id="GO:0005634">
    <property type="term" value="C:nucleus"/>
    <property type="evidence" value="ECO:0007669"/>
    <property type="project" value="UniProtKB-SubCell"/>
</dbReference>
<dbReference type="InterPro" id="IPR040706">
    <property type="entry name" value="Zf-MYST"/>
</dbReference>
<dbReference type="RefSeq" id="XP_035780597.1">
    <property type="nucleotide sequence ID" value="XM_035924704.1"/>
</dbReference>
<dbReference type="GO" id="GO:0070776">
    <property type="term" value="C:MOZ/MORF histone acetyltransferase complex"/>
    <property type="evidence" value="ECO:0007669"/>
    <property type="project" value="TreeGrafter"/>
</dbReference>
<organism evidence="16 17">
    <name type="scientific">Anopheles albimanus</name>
    <name type="common">New world malaria mosquito</name>
    <dbReference type="NCBI Taxonomy" id="7167"/>
    <lineage>
        <taxon>Eukaryota</taxon>
        <taxon>Metazoa</taxon>
        <taxon>Ecdysozoa</taxon>
        <taxon>Arthropoda</taxon>
        <taxon>Hexapoda</taxon>
        <taxon>Insecta</taxon>
        <taxon>Pterygota</taxon>
        <taxon>Neoptera</taxon>
        <taxon>Endopterygota</taxon>
        <taxon>Diptera</taxon>
        <taxon>Nematocera</taxon>
        <taxon>Culicoidea</taxon>
        <taxon>Culicidae</taxon>
        <taxon>Anophelinae</taxon>
        <taxon>Anopheles</taxon>
    </lineage>
</organism>
<keyword evidence="11" id="KW-0539">Nucleus</keyword>
<evidence type="ECO:0000256" key="8">
    <source>
        <dbReference type="ARBA" id="ARBA00022833"/>
    </source>
</evidence>
<keyword evidence="8" id="KW-0862">Zinc</keyword>
<dbReference type="FunFam" id="3.40.630.30:FF:000001">
    <property type="entry name" value="Histone acetyltransferase"/>
    <property type="match status" value="1"/>
</dbReference>
<dbReference type="FunFam" id="3.30.60.60:FF:000001">
    <property type="entry name" value="Histone acetyltransferase"/>
    <property type="match status" value="1"/>
</dbReference>
<dbReference type="KEGG" id="aali:118460416"/>
<comment type="subcellular location">
    <subcellularLocation>
        <location evidence="1">Nucleus</location>
    </subcellularLocation>
</comment>
<dbReference type="GO" id="GO:0003682">
    <property type="term" value="F:chromatin binding"/>
    <property type="evidence" value="ECO:0007669"/>
    <property type="project" value="TreeGrafter"/>
</dbReference>
<dbReference type="VEuPathDB" id="VectorBase:AALB009663"/>
<dbReference type="SUPFAM" id="SSF55729">
    <property type="entry name" value="Acyl-CoA N-acyltransferases (Nat)"/>
    <property type="match status" value="1"/>
</dbReference>
<proteinExistence type="inferred from homology"/>
<dbReference type="GO" id="GO:0003677">
    <property type="term" value="F:DNA binding"/>
    <property type="evidence" value="ECO:0007669"/>
    <property type="project" value="InterPro"/>
</dbReference>
<evidence type="ECO:0000256" key="9">
    <source>
        <dbReference type="ARBA" id="ARBA00022853"/>
    </source>
</evidence>
<dbReference type="AlphaFoldDB" id="A0A182FSY3"/>
<dbReference type="InterPro" id="IPR016181">
    <property type="entry name" value="Acyl_CoA_acyltransferase"/>
</dbReference>
<evidence type="ECO:0000256" key="12">
    <source>
        <dbReference type="SAM" id="MobiDB-lite"/>
    </source>
</evidence>
<evidence type="ECO:0000313" key="17">
    <source>
        <dbReference type="Proteomes" id="UP000069272"/>
    </source>
</evidence>
<evidence type="ECO:0000256" key="5">
    <source>
        <dbReference type="ARBA" id="ARBA00022679"/>
    </source>
</evidence>
<dbReference type="InterPro" id="IPR019787">
    <property type="entry name" value="Znf_PHD-finger"/>
</dbReference>
<dbReference type="Proteomes" id="UP000069272">
    <property type="component" value="Chromosome 2R"/>
</dbReference>
<evidence type="ECO:0000259" key="15">
    <source>
        <dbReference type="PROSITE" id="PS52014"/>
    </source>
</evidence>
<keyword evidence="6" id="KW-0479">Metal-binding</keyword>
<dbReference type="GO" id="GO:0008270">
    <property type="term" value="F:zinc ion binding"/>
    <property type="evidence" value="ECO:0007669"/>
    <property type="project" value="UniProtKB-KW"/>
</dbReference>
<feature type="domain" description="MYST-type HAT" evidence="14">
    <location>
        <begin position="286"/>
        <end position="567"/>
    </location>
</feature>